<comment type="cofactor">
    <cofactor evidence="1">
        <name>Mn(2+)</name>
        <dbReference type="ChEBI" id="CHEBI:29035"/>
    </cofactor>
</comment>
<keyword evidence="9" id="KW-1185">Reference proteome</keyword>
<evidence type="ECO:0000256" key="6">
    <source>
        <dbReference type="ARBA" id="ARBA00023211"/>
    </source>
</evidence>
<keyword evidence="6" id="KW-0464">Manganese</keyword>
<name>A0ABT5L1U9_9ALTE</name>
<evidence type="ECO:0000256" key="2">
    <source>
        <dbReference type="ARBA" id="ARBA00001946"/>
    </source>
</evidence>
<dbReference type="Pfam" id="PF00293">
    <property type="entry name" value="NUDIX"/>
    <property type="match status" value="1"/>
</dbReference>
<dbReference type="EMBL" id="JAQQXP010000001">
    <property type="protein sequence ID" value="MDC8831018.1"/>
    <property type="molecule type" value="Genomic_DNA"/>
</dbReference>
<dbReference type="InterPro" id="IPR015797">
    <property type="entry name" value="NUDIX_hydrolase-like_dom_sf"/>
</dbReference>
<dbReference type="SUPFAM" id="SSF55811">
    <property type="entry name" value="Nudix"/>
    <property type="match status" value="1"/>
</dbReference>
<dbReference type="PANTHER" id="PTHR12992:SF11">
    <property type="entry name" value="MITOCHONDRIAL COENZYME A DIPHOSPHATASE NUDT8"/>
    <property type="match status" value="1"/>
</dbReference>
<evidence type="ECO:0000256" key="3">
    <source>
        <dbReference type="ARBA" id="ARBA00022723"/>
    </source>
</evidence>
<dbReference type="CDD" id="cd03426">
    <property type="entry name" value="NUDIX_CoAse_Nudt7"/>
    <property type="match status" value="1"/>
</dbReference>
<dbReference type="InterPro" id="IPR045121">
    <property type="entry name" value="CoAse"/>
</dbReference>
<evidence type="ECO:0000313" key="8">
    <source>
        <dbReference type="EMBL" id="MDC8831018.1"/>
    </source>
</evidence>
<dbReference type="InterPro" id="IPR000086">
    <property type="entry name" value="NUDIX_hydrolase_dom"/>
</dbReference>
<sequence>MKKHDFLSQFHVSPPMIASQDFPLRETGRAAAVLVPLLNYTDGLRVLFTQRASHLTHHPGQVSFPGGKVERHDRNLTETALREAWEEVGLPREQCQIVGSLPPHHTLTGFHITAVVAIVEPAFSLNIDPNEVHDTFEVPLSFLLNPDNHLIESVQRGNLAHPVHFILWQERMIWGATAALISQLASIFHDTRQPAS</sequence>
<dbReference type="Gene3D" id="3.90.79.10">
    <property type="entry name" value="Nucleoside Triphosphate Pyrophosphohydrolase"/>
    <property type="match status" value="1"/>
</dbReference>
<gene>
    <name evidence="8" type="ORF">OIK42_09610</name>
</gene>
<protein>
    <submittedName>
        <fullName evidence="8">CoA pyrophosphatase</fullName>
    </submittedName>
</protein>
<evidence type="ECO:0000313" key="9">
    <source>
        <dbReference type="Proteomes" id="UP001218788"/>
    </source>
</evidence>
<dbReference type="PROSITE" id="PS51462">
    <property type="entry name" value="NUDIX"/>
    <property type="match status" value="1"/>
</dbReference>
<organism evidence="8 9">
    <name type="scientific">Alteromonas gilva</name>
    <dbReference type="NCBI Taxonomy" id="2987522"/>
    <lineage>
        <taxon>Bacteria</taxon>
        <taxon>Pseudomonadati</taxon>
        <taxon>Pseudomonadota</taxon>
        <taxon>Gammaproteobacteria</taxon>
        <taxon>Alteromonadales</taxon>
        <taxon>Alteromonadaceae</taxon>
        <taxon>Alteromonas/Salinimonas group</taxon>
        <taxon>Alteromonas</taxon>
    </lineage>
</organism>
<evidence type="ECO:0000256" key="1">
    <source>
        <dbReference type="ARBA" id="ARBA00001936"/>
    </source>
</evidence>
<evidence type="ECO:0000259" key="7">
    <source>
        <dbReference type="PROSITE" id="PS51462"/>
    </source>
</evidence>
<dbReference type="NCBIfam" id="NF007980">
    <property type="entry name" value="PRK10707.1"/>
    <property type="match status" value="1"/>
</dbReference>
<proteinExistence type="predicted"/>
<evidence type="ECO:0000256" key="5">
    <source>
        <dbReference type="ARBA" id="ARBA00022842"/>
    </source>
</evidence>
<reference evidence="8 9" key="1">
    <citation type="submission" date="2022-10" db="EMBL/GenBank/DDBJ databases">
        <title>Alteromonas sp. chi3 Genome sequencing.</title>
        <authorList>
            <person name="Park S."/>
        </authorList>
    </citation>
    <scope>NUCLEOTIDE SEQUENCE [LARGE SCALE GENOMIC DNA]</scope>
    <source>
        <strain evidence="9">chi3</strain>
    </source>
</reference>
<dbReference type="Proteomes" id="UP001218788">
    <property type="component" value="Unassembled WGS sequence"/>
</dbReference>
<dbReference type="RefSeq" id="WP_273640058.1">
    <property type="nucleotide sequence ID" value="NZ_JAQQXP010000001.1"/>
</dbReference>
<keyword evidence="3" id="KW-0479">Metal-binding</keyword>
<keyword evidence="5" id="KW-0460">Magnesium</keyword>
<evidence type="ECO:0000256" key="4">
    <source>
        <dbReference type="ARBA" id="ARBA00022801"/>
    </source>
</evidence>
<dbReference type="PANTHER" id="PTHR12992">
    <property type="entry name" value="NUDIX HYDROLASE"/>
    <property type="match status" value="1"/>
</dbReference>
<accession>A0ABT5L1U9</accession>
<comment type="cofactor">
    <cofactor evidence="2">
        <name>Mg(2+)</name>
        <dbReference type="ChEBI" id="CHEBI:18420"/>
    </cofactor>
</comment>
<comment type="caution">
    <text evidence="8">The sequence shown here is derived from an EMBL/GenBank/DDBJ whole genome shotgun (WGS) entry which is preliminary data.</text>
</comment>
<feature type="domain" description="Nudix hydrolase" evidence="7">
    <location>
        <begin position="28"/>
        <end position="160"/>
    </location>
</feature>
<keyword evidence="4" id="KW-0378">Hydrolase</keyword>